<evidence type="ECO:0000256" key="7">
    <source>
        <dbReference type="ARBA" id="ARBA00023136"/>
    </source>
</evidence>
<evidence type="ECO:0000313" key="11">
    <source>
        <dbReference type="Proteomes" id="UP001652582"/>
    </source>
</evidence>
<reference evidence="12" key="2">
    <citation type="submission" date="2025-08" db="UniProtKB">
        <authorList>
            <consortium name="RefSeq"/>
        </authorList>
    </citation>
    <scope>IDENTIFICATION</scope>
</reference>
<dbReference type="PANTHER" id="PTHR21137:SF35">
    <property type="entry name" value="ODORANT RECEPTOR 19A-RELATED"/>
    <property type="match status" value="1"/>
</dbReference>
<keyword evidence="9 10" id="KW-0807">Transducer</keyword>
<organism evidence="11 12">
    <name type="scientific">Bicyclus anynana</name>
    <name type="common">Squinting bush brown butterfly</name>
    <dbReference type="NCBI Taxonomy" id="110368"/>
    <lineage>
        <taxon>Eukaryota</taxon>
        <taxon>Metazoa</taxon>
        <taxon>Ecdysozoa</taxon>
        <taxon>Arthropoda</taxon>
        <taxon>Hexapoda</taxon>
        <taxon>Insecta</taxon>
        <taxon>Pterygota</taxon>
        <taxon>Neoptera</taxon>
        <taxon>Endopterygota</taxon>
        <taxon>Lepidoptera</taxon>
        <taxon>Glossata</taxon>
        <taxon>Ditrysia</taxon>
        <taxon>Papilionoidea</taxon>
        <taxon>Nymphalidae</taxon>
        <taxon>Satyrinae</taxon>
        <taxon>Satyrini</taxon>
        <taxon>Mycalesina</taxon>
        <taxon>Bicyclus</taxon>
    </lineage>
</organism>
<comment type="caution">
    <text evidence="10">Lacks conserved residue(s) required for the propagation of feature annotation.</text>
</comment>
<dbReference type="GO" id="GO:0005549">
    <property type="term" value="F:odorant binding"/>
    <property type="evidence" value="ECO:0007669"/>
    <property type="project" value="InterPro"/>
</dbReference>
<evidence type="ECO:0000256" key="9">
    <source>
        <dbReference type="ARBA" id="ARBA00023224"/>
    </source>
</evidence>
<dbReference type="Pfam" id="PF02949">
    <property type="entry name" value="7tm_6"/>
    <property type="match status" value="1"/>
</dbReference>
<dbReference type="GeneID" id="112056873"/>
<keyword evidence="7 10" id="KW-0472">Membrane</keyword>
<feature type="transmembrane region" description="Helical" evidence="10">
    <location>
        <begin position="294"/>
        <end position="314"/>
    </location>
</feature>
<comment type="subcellular location">
    <subcellularLocation>
        <location evidence="1 10">Cell membrane</location>
        <topology evidence="1 10">Multi-pass membrane protein</topology>
    </subcellularLocation>
</comment>
<dbReference type="Proteomes" id="UP001652582">
    <property type="component" value="Chromosome 1"/>
</dbReference>
<feature type="transmembrane region" description="Helical" evidence="10">
    <location>
        <begin position="69"/>
        <end position="88"/>
    </location>
</feature>
<keyword evidence="4 10" id="KW-0812">Transmembrane</keyword>
<evidence type="ECO:0000256" key="2">
    <source>
        <dbReference type="ARBA" id="ARBA00022475"/>
    </source>
</evidence>
<accession>A0A6J1P5Q5</accession>
<feature type="transmembrane region" description="Helical" evidence="10">
    <location>
        <begin position="34"/>
        <end position="57"/>
    </location>
</feature>
<name>A0A6J1P5Q5_BICAN</name>
<dbReference type="OrthoDB" id="7548151at2759"/>
<reference evidence="11" key="1">
    <citation type="submission" date="2025-05" db="UniProtKB">
        <authorList>
            <consortium name="RefSeq"/>
        </authorList>
    </citation>
    <scope>NUCLEOTIDE SEQUENCE [LARGE SCALE GENOMIC DNA]</scope>
</reference>
<keyword evidence="8 10" id="KW-0675">Receptor</keyword>
<sequence>MAATSQLESLNRTLFCWRLLGIWPGENPSRFYRFYTVIFLFSTMIIYDTALAVNLFCTPLKIELLIQEVTFFFNVVSITTKILMVIVWRKRITKLLEILDSEMFQGKDDATRNILAGDTNSYTLYRNILLVMGHFAYAFNSVVPIIANLVIPSYVIKLPTSNYYFLGEDTKNDYFAFIFGYQAFGIYGLMMSDISVDTFINGCLFFAISQTKVLYYNLSNLKPDKSLKLSRESKEYVQIKKLNESLRHYECILKYCAEFQTIINVTLFIQYTMGAMIICVLLCGLLLPLTSEEYTFMVTYLSAMIMQIFVPGWLGTQLTYQSQELVFAAYNSDWIPRKAPFKRSIKIFVERANTPIVLVGLKMFPLSLETFTSIMKTAYSFMTLVRNIQDLEE</sequence>
<feature type="transmembrane region" description="Helical" evidence="10">
    <location>
        <begin position="268"/>
        <end position="287"/>
    </location>
</feature>
<dbReference type="PANTHER" id="PTHR21137">
    <property type="entry name" value="ODORANT RECEPTOR"/>
    <property type="match status" value="1"/>
</dbReference>
<feature type="transmembrane region" description="Helical" evidence="10">
    <location>
        <begin position="174"/>
        <end position="192"/>
    </location>
</feature>
<dbReference type="AlphaFoldDB" id="A0A6J1P5Q5"/>
<evidence type="ECO:0000256" key="4">
    <source>
        <dbReference type="ARBA" id="ARBA00022692"/>
    </source>
</evidence>
<comment type="similarity">
    <text evidence="10">Belongs to the insect chemoreceptor superfamily. Heteromeric odorant receptor channel (TC 1.A.69) family.</text>
</comment>
<evidence type="ECO:0000256" key="1">
    <source>
        <dbReference type="ARBA" id="ARBA00004651"/>
    </source>
</evidence>
<evidence type="ECO:0000256" key="3">
    <source>
        <dbReference type="ARBA" id="ARBA00022606"/>
    </source>
</evidence>
<dbReference type="GO" id="GO:0004984">
    <property type="term" value="F:olfactory receptor activity"/>
    <property type="evidence" value="ECO:0007669"/>
    <property type="project" value="InterPro"/>
</dbReference>
<evidence type="ECO:0000256" key="5">
    <source>
        <dbReference type="ARBA" id="ARBA00022725"/>
    </source>
</evidence>
<evidence type="ECO:0000256" key="6">
    <source>
        <dbReference type="ARBA" id="ARBA00022989"/>
    </source>
</evidence>
<keyword evidence="3 10" id="KW-0716">Sensory transduction</keyword>
<evidence type="ECO:0000313" key="12">
    <source>
        <dbReference type="RefSeq" id="XP_023953126.2"/>
    </source>
</evidence>
<evidence type="ECO:0000256" key="8">
    <source>
        <dbReference type="ARBA" id="ARBA00023170"/>
    </source>
</evidence>
<protein>
    <recommendedName>
        <fullName evidence="10">Odorant receptor</fullName>
    </recommendedName>
</protein>
<evidence type="ECO:0000256" key="10">
    <source>
        <dbReference type="RuleBase" id="RU351113"/>
    </source>
</evidence>
<keyword evidence="2" id="KW-1003">Cell membrane</keyword>
<dbReference type="KEGG" id="bany:112056873"/>
<keyword evidence="6 10" id="KW-1133">Transmembrane helix</keyword>
<gene>
    <name evidence="12" type="primary">LOC112056873</name>
</gene>
<keyword evidence="11" id="KW-1185">Reference proteome</keyword>
<feature type="transmembrane region" description="Helical" evidence="10">
    <location>
        <begin position="135"/>
        <end position="154"/>
    </location>
</feature>
<keyword evidence="5 10" id="KW-0552">Olfaction</keyword>
<dbReference type="GO" id="GO:0007165">
    <property type="term" value="P:signal transduction"/>
    <property type="evidence" value="ECO:0007669"/>
    <property type="project" value="UniProtKB-KW"/>
</dbReference>
<proteinExistence type="inferred from homology"/>
<dbReference type="InterPro" id="IPR004117">
    <property type="entry name" value="7tm6_olfct_rcpt"/>
</dbReference>
<dbReference type="GO" id="GO:0005886">
    <property type="term" value="C:plasma membrane"/>
    <property type="evidence" value="ECO:0007669"/>
    <property type="project" value="UniProtKB-SubCell"/>
</dbReference>
<dbReference type="RefSeq" id="XP_023953126.2">
    <property type="nucleotide sequence ID" value="XM_024097358.2"/>
</dbReference>